<dbReference type="PANTHER" id="PTHR31646">
    <property type="entry name" value="ALPHA-1,2-MANNOSYLTRANSFERASE MNN2"/>
    <property type="match status" value="1"/>
</dbReference>
<dbReference type="OMA" id="MATTCHS"/>
<dbReference type="InParanoid" id="T0RKF3"/>
<dbReference type="AlphaFoldDB" id="T0RKF3"/>
<dbReference type="GeneID" id="19950073"/>
<keyword evidence="5" id="KW-0812">Transmembrane</keyword>
<dbReference type="SUPFAM" id="SSF53448">
    <property type="entry name" value="Nucleotide-diphospho-sugar transferases"/>
    <property type="match status" value="1"/>
</dbReference>
<evidence type="ECO:0000256" key="4">
    <source>
        <dbReference type="ARBA" id="ARBA00022679"/>
    </source>
</evidence>
<evidence type="ECO:0000256" key="7">
    <source>
        <dbReference type="ARBA" id="ARBA00022989"/>
    </source>
</evidence>
<evidence type="ECO:0000313" key="11">
    <source>
        <dbReference type="EMBL" id="EQC32808.1"/>
    </source>
</evidence>
<dbReference type="Gene3D" id="3.90.550.10">
    <property type="entry name" value="Spore Coat Polysaccharide Biosynthesis Protein SpsA, Chain A"/>
    <property type="match status" value="1"/>
</dbReference>
<dbReference type="GO" id="GO:0046354">
    <property type="term" value="P:mannan biosynthetic process"/>
    <property type="evidence" value="ECO:0007669"/>
    <property type="project" value="TreeGrafter"/>
</dbReference>
<dbReference type="RefSeq" id="XP_008613494.1">
    <property type="nucleotide sequence ID" value="XM_008615272.1"/>
</dbReference>
<dbReference type="PANTHER" id="PTHR31646:SF1">
    <property type="entry name" value="ALPHA-1,2-MANNOSYLTRANSFERASE MNN2"/>
    <property type="match status" value="1"/>
</dbReference>
<keyword evidence="9" id="KW-0472">Membrane</keyword>
<evidence type="ECO:0000256" key="2">
    <source>
        <dbReference type="ARBA" id="ARBA00004606"/>
    </source>
</evidence>
<dbReference type="InterPro" id="IPR029044">
    <property type="entry name" value="Nucleotide-diphossugar_trans"/>
</dbReference>
<dbReference type="GO" id="GO:0000026">
    <property type="term" value="F:alpha-1,2-mannosyltransferase activity"/>
    <property type="evidence" value="ECO:0007669"/>
    <property type="project" value="TreeGrafter"/>
</dbReference>
<keyword evidence="12" id="KW-1185">Reference proteome</keyword>
<gene>
    <name evidence="11" type="ORF">SDRG_09346</name>
</gene>
<dbReference type="EMBL" id="JH767161">
    <property type="protein sequence ID" value="EQC32808.1"/>
    <property type="molecule type" value="Genomic_DNA"/>
</dbReference>
<evidence type="ECO:0000256" key="9">
    <source>
        <dbReference type="ARBA" id="ARBA00023136"/>
    </source>
</evidence>
<evidence type="ECO:0000256" key="6">
    <source>
        <dbReference type="ARBA" id="ARBA00022968"/>
    </source>
</evidence>
<dbReference type="Proteomes" id="UP000030762">
    <property type="component" value="Unassembled WGS sequence"/>
</dbReference>
<sequence length="567" mass="62888">MLRMPPPSASWRRQGAAASSTSRVACLLATCALVAYMTGLFHIALPPLSSTNEARNLTLDSVPAVWQPHEFECVAWRAMSDCDPLRGQRRPSSDQSCGAPIVSGQAGYCEVRNRTSGSTYRVMATTCHSIGHEVNFTCSMARAFTDFRHRAAAYEHAPAPVISGTASRGLVFSIYPAVVPSVFGIIQLLRTYGCLLPIELFYRPSEMDPRTNYVLQRLVQTDNVVLRAITDPRATKFRTKPYAIYHSSFDQVLVLDCDNIPLRDPTYLFESAIFQAKGAVFWPDYWQPSHTLFHVDGDSLLWEYLDMPFPIGMFEQESGQVLINRATSLPALHMLMALTFGPNDVNLVDDLQLVYGDKDLFRLAFLSTKTSFHYIASLPVIAGTQLPWRLQFCGVAMGQRDMHGDLVFIHRNSAKISGDAYQVPLLTHLQRFDQDTHSVTKYTVAWTGELGPGQPCWALPWPLAPSSVEALPPTHPVVQAERKVIAFAIGAGNLLLGARQAPIVDATDAVDTWTLCLLALAVVLYAVWQVAVRQLQAAGQRQLVHGWMQLLGPKKKRKTSSIAHDYV</sequence>
<organism evidence="11 12">
    <name type="scientific">Saprolegnia diclina (strain VS20)</name>
    <dbReference type="NCBI Taxonomy" id="1156394"/>
    <lineage>
        <taxon>Eukaryota</taxon>
        <taxon>Sar</taxon>
        <taxon>Stramenopiles</taxon>
        <taxon>Oomycota</taxon>
        <taxon>Saprolegniomycetes</taxon>
        <taxon>Saprolegniales</taxon>
        <taxon>Saprolegniaceae</taxon>
        <taxon>Saprolegnia</taxon>
    </lineage>
</organism>
<dbReference type="InterPro" id="IPR022751">
    <property type="entry name" value="Alpha_mannosyltransferase"/>
</dbReference>
<comment type="similarity">
    <text evidence="3">Belongs to the MNN1/MNT family.</text>
</comment>
<keyword evidence="8" id="KW-0333">Golgi apparatus</keyword>
<accession>T0RKF3</accession>
<dbReference type="VEuPathDB" id="FungiDB:SDRG_09346"/>
<reference evidence="11 12" key="1">
    <citation type="submission" date="2012-04" db="EMBL/GenBank/DDBJ databases">
        <title>The Genome Sequence of Saprolegnia declina VS20.</title>
        <authorList>
            <consortium name="The Broad Institute Genome Sequencing Platform"/>
            <person name="Russ C."/>
            <person name="Nusbaum C."/>
            <person name="Tyler B."/>
            <person name="van West P."/>
            <person name="Dieguez-Uribeondo J."/>
            <person name="de Bruijn I."/>
            <person name="Tripathy S."/>
            <person name="Jiang R."/>
            <person name="Young S.K."/>
            <person name="Zeng Q."/>
            <person name="Gargeya S."/>
            <person name="Fitzgerald M."/>
            <person name="Haas B."/>
            <person name="Abouelleil A."/>
            <person name="Alvarado L."/>
            <person name="Arachchi H.M."/>
            <person name="Berlin A."/>
            <person name="Chapman S.B."/>
            <person name="Goldberg J."/>
            <person name="Griggs A."/>
            <person name="Gujja S."/>
            <person name="Hansen M."/>
            <person name="Howarth C."/>
            <person name="Imamovic A."/>
            <person name="Larimer J."/>
            <person name="McCowen C."/>
            <person name="Montmayeur A."/>
            <person name="Murphy C."/>
            <person name="Neiman D."/>
            <person name="Pearson M."/>
            <person name="Priest M."/>
            <person name="Roberts A."/>
            <person name="Saif S."/>
            <person name="Shea T."/>
            <person name="Sisk P."/>
            <person name="Sykes S."/>
            <person name="Wortman J."/>
            <person name="Nusbaum C."/>
            <person name="Birren B."/>
        </authorList>
    </citation>
    <scope>NUCLEOTIDE SEQUENCE [LARGE SCALE GENOMIC DNA]</scope>
    <source>
        <strain evidence="11 12">VS20</strain>
    </source>
</reference>
<evidence type="ECO:0000256" key="10">
    <source>
        <dbReference type="ARBA" id="ARBA00037847"/>
    </source>
</evidence>
<evidence type="ECO:0000313" key="12">
    <source>
        <dbReference type="Proteomes" id="UP000030762"/>
    </source>
</evidence>
<evidence type="ECO:0000256" key="5">
    <source>
        <dbReference type="ARBA" id="ARBA00022692"/>
    </source>
</evidence>
<comment type="subcellular location">
    <subcellularLocation>
        <location evidence="10">Endomembrane system</location>
        <topology evidence="10">Single-pass membrane protein</topology>
    </subcellularLocation>
    <subcellularLocation>
        <location evidence="1">Golgi apparatus membrane</location>
    </subcellularLocation>
    <subcellularLocation>
        <location evidence="2">Membrane</location>
        <topology evidence="2">Single-pass type II membrane protein</topology>
    </subcellularLocation>
</comment>
<name>T0RKF3_SAPDV</name>
<evidence type="ECO:0000256" key="1">
    <source>
        <dbReference type="ARBA" id="ARBA00004394"/>
    </source>
</evidence>
<dbReference type="GO" id="GO:0000139">
    <property type="term" value="C:Golgi membrane"/>
    <property type="evidence" value="ECO:0007669"/>
    <property type="project" value="UniProtKB-SubCell"/>
</dbReference>
<protein>
    <submittedName>
        <fullName evidence="11">Uncharacterized protein</fullName>
    </submittedName>
</protein>
<evidence type="ECO:0000256" key="3">
    <source>
        <dbReference type="ARBA" id="ARBA00009105"/>
    </source>
</evidence>
<proteinExistence type="inferred from homology"/>
<dbReference type="eggNOG" id="ENOG502S4MX">
    <property type="taxonomic scope" value="Eukaryota"/>
</dbReference>
<dbReference type="OrthoDB" id="430354at2759"/>
<keyword evidence="4" id="KW-0808">Transferase</keyword>
<dbReference type="Pfam" id="PF11051">
    <property type="entry name" value="Mannosyl_trans3"/>
    <property type="match status" value="2"/>
</dbReference>
<keyword evidence="6" id="KW-0735">Signal-anchor</keyword>
<keyword evidence="7" id="KW-1133">Transmembrane helix</keyword>
<evidence type="ECO:0000256" key="8">
    <source>
        <dbReference type="ARBA" id="ARBA00023034"/>
    </source>
</evidence>
<dbReference type="STRING" id="1156394.T0RKF3"/>